<proteinExistence type="predicted"/>
<dbReference type="AlphaFoldDB" id="A0A840R981"/>
<evidence type="ECO:0000313" key="2">
    <source>
        <dbReference type="EMBL" id="MBB5189457.1"/>
    </source>
</evidence>
<protein>
    <submittedName>
        <fullName evidence="2">Uncharacterized protein</fullName>
    </submittedName>
</protein>
<gene>
    <name evidence="2" type="ORF">HNQ50_000167</name>
</gene>
<feature type="signal peptide" evidence="1">
    <location>
        <begin position="1"/>
        <end position="21"/>
    </location>
</feature>
<evidence type="ECO:0000313" key="3">
    <source>
        <dbReference type="Proteomes" id="UP000543030"/>
    </source>
</evidence>
<dbReference type="Proteomes" id="UP000543030">
    <property type="component" value="Unassembled WGS sequence"/>
</dbReference>
<evidence type="ECO:0000256" key="1">
    <source>
        <dbReference type="SAM" id="SignalP"/>
    </source>
</evidence>
<name>A0A840R981_9NEIS</name>
<reference evidence="2 3" key="1">
    <citation type="submission" date="2020-08" db="EMBL/GenBank/DDBJ databases">
        <title>Genomic Encyclopedia of Type Strains, Phase IV (KMG-IV): sequencing the most valuable type-strain genomes for metagenomic binning, comparative biology and taxonomic classification.</title>
        <authorList>
            <person name="Goeker M."/>
        </authorList>
    </citation>
    <scope>NUCLEOTIDE SEQUENCE [LARGE SCALE GENOMIC DNA]</scope>
    <source>
        <strain evidence="2 3">DSM 18233</strain>
    </source>
</reference>
<feature type="chain" id="PRO_5032449340" evidence="1">
    <location>
        <begin position="22"/>
        <end position="221"/>
    </location>
</feature>
<organism evidence="2 3">
    <name type="scientific">Silvimonas terrae</name>
    <dbReference type="NCBI Taxonomy" id="300266"/>
    <lineage>
        <taxon>Bacteria</taxon>
        <taxon>Pseudomonadati</taxon>
        <taxon>Pseudomonadota</taxon>
        <taxon>Betaproteobacteria</taxon>
        <taxon>Neisseriales</taxon>
        <taxon>Chitinibacteraceae</taxon>
        <taxon>Silvimonas</taxon>
    </lineage>
</organism>
<keyword evidence="1" id="KW-0732">Signal</keyword>
<keyword evidence="3" id="KW-1185">Reference proteome</keyword>
<sequence length="221" mass="24159">MSRFVLISLIHLLFCTAAVEAAPAAPAVGAPFAVTGERVTTQIPKGWKLAWMQGDPAGGFMAEYVPEAEDINHWRGEYLAIARFPYPSATVLKQMADKKVHLSEVALTQFMTATQSGCGGKREETSHGLNQIDGLLFAVSGGFCDKLEPNAPFGEGQFVAFIEGKDFLHKVQYSWRPGSAFEASNNKPMRLTKQKTVEYLEAIKASRLCDGSYKACSGNFR</sequence>
<accession>A0A840R981</accession>
<dbReference type="RefSeq" id="WP_184096576.1">
    <property type="nucleotide sequence ID" value="NZ_JACHHN010000001.1"/>
</dbReference>
<dbReference type="EMBL" id="JACHHN010000001">
    <property type="protein sequence ID" value="MBB5189457.1"/>
    <property type="molecule type" value="Genomic_DNA"/>
</dbReference>
<comment type="caution">
    <text evidence="2">The sequence shown here is derived from an EMBL/GenBank/DDBJ whole genome shotgun (WGS) entry which is preliminary data.</text>
</comment>